<organism evidence="2 3">
    <name type="scientific">Candidatus Desantisbacteria bacterium CG_4_10_14_0_8_um_filter_48_22</name>
    <dbReference type="NCBI Taxonomy" id="1974543"/>
    <lineage>
        <taxon>Bacteria</taxon>
        <taxon>Candidatus Desantisiibacteriota</taxon>
    </lineage>
</organism>
<reference evidence="3" key="1">
    <citation type="submission" date="2017-09" db="EMBL/GenBank/DDBJ databases">
        <title>Depth-based differentiation of microbial function through sediment-hosted aquifers and enrichment of novel symbionts in the deep terrestrial subsurface.</title>
        <authorList>
            <person name="Probst A.J."/>
            <person name="Ladd B."/>
            <person name="Jarett J.K."/>
            <person name="Geller-Mcgrath D.E."/>
            <person name="Sieber C.M.K."/>
            <person name="Emerson J.B."/>
            <person name="Anantharaman K."/>
            <person name="Thomas B.C."/>
            <person name="Malmstrom R."/>
            <person name="Stieglmeier M."/>
            <person name="Klingl A."/>
            <person name="Woyke T."/>
            <person name="Ryan C.M."/>
            <person name="Banfield J.F."/>
        </authorList>
    </citation>
    <scope>NUCLEOTIDE SEQUENCE [LARGE SCALE GENOMIC DNA]</scope>
</reference>
<proteinExistence type="predicted"/>
<comment type="caution">
    <text evidence="2">The sequence shown here is derived from an EMBL/GenBank/DDBJ whole genome shotgun (WGS) entry which is preliminary data.</text>
</comment>
<evidence type="ECO:0008006" key="4">
    <source>
        <dbReference type="Google" id="ProtNLM"/>
    </source>
</evidence>
<dbReference type="AlphaFoldDB" id="A0A2M7S4M8"/>
<evidence type="ECO:0000313" key="3">
    <source>
        <dbReference type="Proteomes" id="UP000229307"/>
    </source>
</evidence>
<name>A0A2M7S4M8_9BACT</name>
<keyword evidence="1" id="KW-0812">Transmembrane</keyword>
<protein>
    <recommendedName>
        <fullName evidence="4">Prepilin-type N-terminal cleavage/methylation domain-containing protein</fullName>
    </recommendedName>
</protein>
<accession>A0A2M7S4M8</accession>
<sequence length="1072" mass="119114">MFIKKEAGFSLLETMVSVTIIGVATLTIFMFLGSMARQTTNVKYQTFATQKAIQIMEELRSLVGRTDRIGILDNYDNGVNFSPFLTTEDTQSLGYDPSSPLSGNVRMGANWRFLRQISIIGESADPYMRKVRVSIYLADESNPSAGKTFLAKSVSIIKTSVAGCNPIQVMDVYFLCIENIPGWWTSTADLRPMADELVTDLQTRNPGLELRTHWITRLAYGRDPCYTPWINESVRADQLTDIPYVYYYPGLVKKRTSGGVDYSEFYYVPGYIGGKINIDGTVTNASSYSVADQYNNAVRYPDEERLYAQSGGEISLRMLLEKMNSSPSELRNVLIVNLHGELLPIPPMRNYSDPAKDPVSSPNARIVAHPEKLLFGLADQIPLRVYSYVMNPDGVAHDSVIANATIHFPNIRLQSSDITVEKCEGNSLTAYAWTSPCVEGVQYSLVSTGSASDGTTITLFNSPLRHPENGAPPKGLPSAKRLYGLEYIPSPMHPAVTPVTFQKDLTDAGDNAKNTARWRIIINAGVLAAGRYEADVRIGSQTSSDYPNISRTYFWVNLTPPYTEQFQFMGDPRHNPYIDVKLWGSAPNQENRYNWFFAGVPAGDYQGYTKTTSVDPSNQPGWCGGYSASKLNIDVPRFFQIYRRGLLFTNGVLTPISGWSFYYLGIGGEIGGDASNDMPKGLEVREKPWSKTDSLLVKGVNEITNYWGPYNGGNPPSYDIQNARVIARTNDSWYGRYWIGELCPDDQWANWEANGNLATGAGNFYRALPTVFGFPFNPTKMTAMAGCASFVNGSMSGSTNNPFMHTSGDYQGVITADGNILATTYNYSPVTPIDANRRFTLNYNGNRPPEWNDSEYNDSVQGQRVRTTLEKAYYNYPSDPAYYSSAGMKLTFSSLAGYMVVQGVKQQAGFGAVQISRQALQGVLHQFLVAGEPSVTTGRIVQVPLISVSSPKSGEEVKSSTNQETIQWSISWRRWDGEKYTSAYADGFAEAEPVVYNIKYSPNNGLSWNFVQDGTPALPGIRDAAHEFASGTTGYMWDVNALPAGTYLLRVEGYRQNYPLHYTYQLVRLYIW</sequence>
<dbReference type="Proteomes" id="UP000229307">
    <property type="component" value="Unassembled WGS sequence"/>
</dbReference>
<keyword evidence="1" id="KW-1133">Transmembrane helix</keyword>
<dbReference type="PROSITE" id="PS00409">
    <property type="entry name" value="PROKAR_NTER_METHYL"/>
    <property type="match status" value="1"/>
</dbReference>
<dbReference type="InterPro" id="IPR012902">
    <property type="entry name" value="N_methyl_site"/>
</dbReference>
<gene>
    <name evidence="2" type="ORF">COY52_12460</name>
</gene>
<keyword evidence="1" id="KW-0472">Membrane</keyword>
<dbReference type="EMBL" id="PFMR01000345">
    <property type="protein sequence ID" value="PIZ14487.1"/>
    <property type="molecule type" value="Genomic_DNA"/>
</dbReference>
<dbReference type="Pfam" id="PF07963">
    <property type="entry name" value="N_methyl"/>
    <property type="match status" value="1"/>
</dbReference>
<evidence type="ECO:0000256" key="1">
    <source>
        <dbReference type="SAM" id="Phobius"/>
    </source>
</evidence>
<feature type="transmembrane region" description="Helical" evidence="1">
    <location>
        <begin position="12"/>
        <end position="32"/>
    </location>
</feature>
<evidence type="ECO:0000313" key="2">
    <source>
        <dbReference type="EMBL" id="PIZ14487.1"/>
    </source>
</evidence>